<comment type="caution">
    <text evidence="3">The sequence shown here is derived from an EMBL/GenBank/DDBJ whole genome shotgun (WGS) entry which is preliminary data.</text>
</comment>
<reference evidence="3 4" key="1">
    <citation type="submission" date="2024-04" db="EMBL/GenBank/DDBJ databases">
        <title>Tritrichomonas musculus Genome.</title>
        <authorList>
            <person name="Alves-Ferreira E."/>
            <person name="Grigg M."/>
            <person name="Lorenzi H."/>
            <person name="Galac M."/>
        </authorList>
    </citation>
    <scope>NUCLEOTIDE SEQUENCE [LARGE SCALE GENOMIC DNA]</scope>
    <source>
        <strain evidence="3 4">EAF2021</strain>
    </source>
</reference>
<dbReference type="InterPro" id="IPR008271">
    <property type="entry name" value="Ser/Thr_kinase_AS"/>
</dbReference>
<evidence type="ECO:0000256" key="1">
    <source>
        <dbReference type="ARBA" id="ARBA00038101"/>
    </source>
</evidence>
<dbReference type="InterPro" id="IPR011990">
    <property type="entry name" value="TPR-like_helical_dom_sf"/>
</dbReference>
<dbReference type="Gene3D" id="1.25.40.10">
    <property type="entry name" value="Tetratricopeptide repeat domain"/>
    <property type="match status" value="4"/>
</dbReference>
<sequence>MLQAFKDFPSNLKNSKIAFANRAFKDIVEKFHFFIINDNFEKVNEAIQIIYHNIRDSRLIVIGQSSKLNKETNIQNYIVCFEQSLIILQQSTASIKFFQSILFNNPNLPVCFLCDTKILIRQMIEIRNPEIELNEIFIEEISRLKSSMRILKATTKIIMNMWSSVSSSMSCFLIKKSYLMRSKYRINQFIIDIESKYKNHSYSSLDVINEDDFVELREVGKGSSSSCVLHYNITSSKLFVIKKSCNNYIEADKLLQRETDNYLNVRHPFLPNFYGIVKNKKYNIIEFINGKTLKDIEENELNYNDRIIIIFELMIIFKYFHDNGYIYRDLKPNNVMIDDNKNIVLIDFDRLIKNDDDSEHTLDIYSNFNAPEVYQTGHFSYSSDIYSLGKMMEYLMSQTTKSDEISKIEEIYKKCLNDSPSNRPSFSEIIIEYNAIFQTKIQIECLFANFKEHFNNFELINETISLMHLNQNDPKAQFNLGVIYHLGKYVARDINKAIHYYSLASNQNHTDAQFNLGVIYHLGQYVTRDINKAIHFYSLASNQNHAEAQFNLGLIYHLGKYVTRDINKAIYYFLLASNQNHADAQFNLGVIYYLGQYVTRDINKAIHYFSLASNQNISEAQFILGLFYYLGQYVTRDINKAIHYFSLASNQNISEAQFNLGVIYHLGQYVTRDVNKAIHFYSLASNQNHTEAQFSLGDIYYKGEYVTRDIIKAIHYFSLASNKNHADAQFSLGGIYYKGEYVTRDINKAIHYFSLASNQNHADAQFSLGIIYHLGKYVARDINKAIHYYSLASNQNHARAQFNLGVIYHLGQYVKRDINKAIHYFSLASNQNHAIAQFCFGLIYYLGEFVTRDINKAIHYFLLASNQIVAIAQFNLGVIYYLGEYVTRDINKAIYYFSLASNQNIPQAQFNLGGIYYLGEYVTRDINKAIHYFSLASNQNQAIAQLCLGLIYYFEQYYQDIKKGIYYIMLASINGCREANFAHGFLLHKGKEVKRDMSAAIHYYKEASSFNNQYAKNNLGIIYRYGYDNVEGKTGNAIEYFKEAIRQKEDYLSMYNLAHIHIYDEKIQGDINKAIDLLIRSSSKFIHSTVLLSLVLVKIFSFNIDVIKREIRKIHGFTDILIYQICRNINEYEMLDRNKFEILYEIYKTEYFLYDIELKAISASYFEKMREEKTNPKYPNAKDITNMFYEGFELNI</sequence>
<dbReference type="InterPro" id="IPR050767">
    <property type="entry name" value="Sel1_AlgK"/>
</dbReference>
<proteinExistence type="inferred from homology"/>
<dbReference type="PANTHER" id="PTHR11102">
    <property type="entry name" value="SEL-1-LIKE PROTEIN"/>
    <property type="match status" value="1"/>
</dbReference>
<organism evidence="3 4">
    <name type="scientific">Tritrichomonas musculus</name>
    <dbReference type="NCBI Taxonomy" id="1915356"/>
    <lineage>
        <taxon>Eukaryota</taxon>
        <taxon>Metamonada</taxon>
        <taxon>Parabasalia</taxon>
        <taxon>Tritrichomonadida</taxon>
        <taxon>Tritrichomonadidae</taxon>
        <taxon>Tritrichomonas</taxon>
    </lineage>
</organism>
<accession>A0ABR2H8U3</accession>
<feature type="domain" description="Protein kinase" evidence="2">
    <location>
        <begin position="213"/>
        <end position="437"/>
    </location>
</feature>
<protein>
    <recommendedName>
        <fullName evidence="2">Protein kinase domain-containing protein</fullName>
    </recommendedName>
</protein>
<dbReference type="SUPFAM" id="SSF56112">
    <property type="entry name" value="Protein kinase-like (PK-like)"/>
    <property type="match status" value="1"/>
</dbReference>
<dbReference type="SUPFAM" id="SSF81901">
    <property type="entry name" value="HCP-like"/>
    <property type="match status" value="3"/>
</dbReference>
<dbReference type="InterPro" id="IPR000719">
    <property type="entry name" value="Prot_kinase_dom"/>
</dbReference>
<dbReference type="InterPro" id="IPR011009">
    <property type="entry name" value="Kinase-like_dom_sf"/>
</dbReference>
<dbReference type="EMBL" id="JAPFFF010000039">
    <property type="protein sequence ID" value="KAK8842172.1"/>
    <property type="molecule type" value="Genomic_DNA"/>
</dbReference>
<dbReference type="Pfam" id="PF08238">
    <property type="entry name" value="Sel1"/>
    <property type="match status" value="16"/>
</dbReference>
<evidence type="ECO:0000259" key="2">
    <source>
        <dbReference type="PROSITE" id="PS50011"/>
    </source>
</evidence>
<dbReference type="Pfam" id="PF00069">
    <property type="entry name" value="Pkinase"/>
    <property type="match status" value="1"/>
</dbReference>
<dbReference type="SMART" id="SM00671">
    <property type="entry name" value="SEL1"/>
    <property type="match status" value="17"/>
</dbReference>
<comment type="similarity">
    <text evidence="1">Belongs to the sel-1 family.</text>
</comment>
<evidence type="ECO:0000313" key="3">
    <source>
        <dbReference type="EMBL" id="KAK8842172.1"/>
    </source>
</evidence>
<dbReference type="SMART" id="SM00220">
    <property type="entry name" value="S_TKc"/>
    <property type="match status" value="1"/>
</dbReference>
<dbReference type="PROSITE" id="PS00108">
    <property type="entry name" value="PROTEIN_KINASE_ST"/>
    <property type="match status" value="1"/>
</dbReference>
<gene>
    <name evidence="3" type="ORF">M9Y10_026402</name>
</gene>
<dbReference type="PANTHER" id="PTHR11102:SF160">
    <property type="entry name" value="ERAD-ASSOCIATED E3 UBIQUITIN-PROTEIN LIGASE COMPONENT HRD3"/>
    <property type="match status" value="1"/>
</dbReference>
<dbReference type="Proteomes" id="UP001470230">
    <property type="component" value="Unassembled WGS sequence"/>
</dbReference>
<dbReference type="Gene3D" id="1.10.510.10">
    <property type="entry name" value="Transferase(Phosphotransferase) domain 1"/>
    <property type="match status" value="1"/>
</dbReference>
<dbReference type="PROSITE" id="PS50011">
    <property type="entry name" value="PROTEIN_KINASE_DOM"/>
    <property type="match status" value="1"/>
</dbReference>
<dbReference type="CDD" id="cd00180">
    <property type="entry name" value="PKc"/>
    <property type="match status" value="1"/>
</dbReference>
<evidence type="ECO:0000313" key="4">
    <source>
        <dbReference type="Proteomes" id="UP001470230"/>
    </source>
</evidence>
<dbReference type="InterPro" id="IPR006597">
    <property type="entry name" value="Sel1-like"/>
</dbReference>
<keyword evidence="4" id="KW-1185">Reference proteome</keyword>
<name>A0ABR2H8U3_9EUKA</name>